<keyword evidence="2" id="KW-1185">Reference proteome</keyword>
<accession>A0A1B0BT75</accession>
<organism evidence="1 2">
    <name type="scientific">Glossina palpalis gambiensis</name>
    <dbReference type="NCBI Taxonomy" id="67801"/>
    <lineage>
        <taxon>Eukaryota</taxon>
        <taxon>Metazoa</taxon>
        <taxon>Ecdysozoa</taxon>
        <taxon>Arthropoda</taxon>
        <taxon>Hexapoda</taxon>
        <taxon>Insecta</taxon>
        <taxon>Pterygota</taxon>
        <taxon>Neoptera</taxon>
        <taxon>Endopterygota</taxon>
        <taxon>Diptera</taxon>
        <taxon>Brachycera</taxon>
        <taxon>Muscomorpha</taxon>
        <taxon>Hippoboscoidea</taxon>
        <taxon>Glossinidae</taxon>
        <taxon>Glossina</taxon>
    </lineage>
</organism>
<dbReference type="AlphaFoldDB" id="A0A1B0BT75"/>
<evidence type="ECO:0000313" key="2">
    <source>
        <dbReference type="Proteomes" id="UP000092460"/>
    </source>
</evidence>
<dbReference type="Proteomes" id="UP000092460">
    <property type="component" value="Unassembled WGS sequence"/>
</dbReference>
<dbReference type="EMBL" id="JXJN01020033">
    <property type="status" value="NOT_ANNOTATED_CDS"/>
    <property type="molecule type" value="Genomic_DNA"/>
</dbReference>
<proteinExistence type="predicted"/>
<reference evidence="2" key="1">
    <citation type="submission" date="2015-01" db="EMBL/GenBank/DDBJ databases">
        <authorList>
            <person name="Aksoy S."/>
            <person name="Warren W."/>
            <person name="Wilson R.K."/>
        </authorList>
    </citation>
    <scope>NUCLEOTIDE SEQUENCE [LARGE SCALE GENOMIC DNA]</scope>
    <source>
        <strain evidence="2">IAEA</strain>
    </source>
</reference>
<evidence type="ECO:0000313" key="1">
    <source>
        <dbReference type="EnsemblMetazoa" id="GPPI039766-PA"/>
    </source>
</evidence>
<reference evidence="1" key="2">
    <citation type="submission" date="2020-05" db="UniProtKB">
        <authorList>
            <consortium name="EnsemblMetazoa"/>
        </authorList>
    </citation>
    <scope>IDENTIFICATION</scope>
    <source>
        <strain evidence="1">IAEA</strain>
    </source>
</reference>
<dbReference type="EnsemblMetazoa" id="GPPI039766-RA">
    <property type="protein sequence ID" value="GPPI039766-PA"/>
    <property type="gene ID" value="GPPI039766"/>
</dbReference>
<sequence>MIFGNANRFGSHLKILLRVSYIEISINFRHARALLTPQVLYRLEVIAGTTAGSFLRLSRIVNSMVRYVHGLRSREHGCDHVQQVLGMHFCNIAILALVYFYPVVKCGLPRNLCYEFVFMNSTRNPQVSIPLTRCTCFERDIFWYVLRDARTTYHFFRILIPFSGCYTNVKARAIPSSSSSSGSPKTVYAKL</sequence>
<name>A0A1B0BT75_9MUSC</name>
<dbReference type="VEuPathDB" id="VectorBase:GPPI039766"/>
<protein>
    <submittedName>
        <fullName evidence="1">Uncharacterized protein</fullName>
    </submittedName>
</protein>